<comment type="caution">
    <text evidence="1">The sequence shown here is derived from an EMBL/GenBank/DDBJ whole genome shotgun (WGS) entry which is preliminary data.</text>
</comment>
<evidence type="ECO:0000313" key="2">
    <source>
        <dbReference type="Proteomes" id="UP000886501"/>
    </source>
</evidence>
<accession>A0ACB6ZVS2</accession>
<organism evidence="1 2">
    <name type="scientific">Thelephora ganbajun</name>
    <name type="common">Ganba fungus</name>
    <dbReference type="NCBI Taxonomy" id="370292"/>
    <lineage>
        <taxon>Eukaryota</taxon>
        <taxon>Fungi</taxon>
        <taxon>Dikarya</taxon>
        <taxon>Basidiomycota</taxon>
        <taxon>Agaricomycotina</taxon>
        <taxon>Agaricomycetes</taxon>
        <taxon>Thelephorales</taxon>
        <taxon>Thelephoraceae</taxon>
        <taxon>Thelephora</taxon>
    </lineage>
</organism>
<proteinExistence type="predicted"/>
<name>A0ACB6ZVS2_THEGA</name>
<sequence length="89" mass="9606">MNHPAGGHQSYSSSSQDVHHHHRPNPAHSQAMVGPNQRVAASNARRIEYVPGGYLSCGTGMFAGRTIRAEVNEVQKANVGRKCVFVVTP</sequence>
<dbReference type="Proteomes" id="UP000886501">
    <property type="component" value="Unassembled WGS sequence"/>
</dbReference>
<reference evidence="1" key="1">
    <citation type="submission" date="2019-10" db="EMBL/GenBank/DDBJ databases">
        <authorList>
            <consortium name="DOE Joint Genome Institute"/>
            <person name="Kuo A."/>
            <person name="Miyauchi S."/>
            <person name="Kiss E."/>
            <person name="Drula E."/>
            <person name="Kohler A."/>
            <person name="Sanchez-Garcia M."/>
            <person name="Andreopoulos B."/>
            <person name="Barry K.W."/>
            <person name="Bonito G."/>
            <person name="Buee M."/>
            <person name="Carver A."/>
            <person name="Chen C."/>
            <person name="Cichocki N."/>
            <person name="Clum A."/>
            <person name="Culley D."/>
            <person name="Crous P.W."/>
            <person name="Fauchery L."/>
            <person name="Girlanda M."/>
            <person name="Hayes R."/>
            <person name="Keri Z."/>
            <person name="Labutti K."/>
            <person name="Lipzen A."/>
            <person name="Lombard V."/>
            <person name="Magnuson J."/>
            <person name="Maillard F."/>
            <person name="Morin E."/>
            <person name="Murat C."/>
            <person name="Nolan M."/>
            <person name="Ohm R."/>
            <person name="Pangilinan J."/>
            <person name="Pereira M."/>
            <person name="Perotto S."/>
            <person name="Peter M."/>
            <person name="Riley R."/>
            <person name="Sitrit Y."/>
            <person name="Stielow B."/>
            <person name="Szollosi G."/>
            <person name="Zifcakova L."/>
            <person name="Stursova M."/>
            <person name="Spatafora J.W."/>
            <person name="Tedersoo L."/>
            <person name="Vaario L.-M."/>
            <person name="Yamada A."/>
            <person name="Yan M."/>
            <person name="Wang P."/>
            <person name="Xu J."/>
            <person name="Bruns T."/>
            <person name="Baldrian P."/>
            <person name="Vilgalys R."/>
            <person name="Henrissat B."/>
            <person name="Grigoriev I.V."/>
            <person name="Hibbett D."/>
            <person name="Nagy L.G."/>
            <person name="Martin F.M."/>
        </authorList>
    </citation>
    <scope>NUCLEOTIDE SEQUENCE</scope>
    <source>
        <strain evidence="1">P2</strain>
    </source>
</reference>
<dbReference type="EMBL" id="MU117963">
    <property type="protein sequence ID" value="KAF9653632.1"/>
    <property type="molecule type" value="Genomic_DNA"/>
</dbReference>
<gene>
    <name evidence="1" type="ORF">BDM02DRAFT_3107575</name>
</gene>
<protein>
    <submittedName>
        <fullName evidence="1">Uncharacterized protein</fullName>
    </submittedName>
</protein>
<keyword evidence="2" id="KW-1185">Reference proteome</keyword>
<evidence type="ECO:0000313" key="1">
    <source>
        <dbReference type="EMBL" id="KAF9653632.1"/>
    </source>
</evidence>
<reference evidence="1" key="2">
    <citation type="journal article" date="2020" name="Nat. Commun.">
        <title>Large-scale genome sequencing of mycorrhizal fungi provides insights into the early evolution of symbiotic traits.</title>
        <authorList>
            <person name="Miyauchi S."/>
            <person name="Kiss E."/>
            <person name="Kuo A."/>
            <person name="Drula E."/>
            <person name="Kohler A."/>
            <person name="Sanchez-Garcia M."/>
            <person name="Morin E."/>
            <person name="Andreopoulos B."/>
            <person name="Barry K.W."/>
            <person name="Bonito G."/>
            <person name="Buee M."/>
            <person name="Carver A."/>
            <person name="Chen C."/>
            <person name="Cichocki N."/>
            <person name="Clum A."/>
            <person name="Culley D."/>
            <person name="Crous P.W."/>
            <person name="Fauchery L."/>
            <person name="Girlanda M."/>
            <person name="Hayes R.D."/>
            <person name="Keri Z."/>
            <person name="LaButti K."/>
            <person name="Lipzen A."/>
            <person name="Lombard V."/>
            <person name="Magnuson J."/>
            <person name="Maillard F."/>
            <person name="Murat C."/>
            <person name="Nolan M."/>
            <person name="Ohm R.A."/>
            <person name="Pangilinan J."/>
            <person name="Pereira M.F."/>
            <person name="Perotto S."/>
            <person name="Peter M."/>
            <person name="Pfister S."/>
            <person name="Riley R."/>
            <person name="Sitrit Y."/>
            <person name="Stielow J.B."/>
            <person name="Szollosi G."/>
            <person name="Zifcakova L."/>
            <person name="Stursova M."/>
            <person name="Spatafora J.W."/>
            <person name="Tedersoo L."/>
            <person name="Vaario L.M."/>
            <person name="Yamada A."/>
            <person name="Yan M."/>
            <person name="Wang P."/>
            <person name="Xu J."/>
            <person name="Bruns T."/>
            <person name="Baldrian P."/>
            <person name="Vilgalys R."/>
            <person name="Dunand C."/>
            <person name="Henrissat B."/>
            <person name="Grigoriev I.V."/>
            <person name="Hibbett D."/>
            <person name="Nagy L.G."/>
            <person name="Martin F.M."/>
        </authorList>
    </citation>
    <scope>NUCLEOTIDE SEQUENCE</scope>
    <source>
        <strain evidence="1">P2</strain>
    </source>
</reference>